<reference evidence="2" key="1">
    <citation type="submission" date="2023-02" db="EMBL/GenBank/DDBJ databases">
        <title>Genome of toxic invasive species Heracleum sosnowskyi carries increased number of genes despite the absence of recent whole-genome duplications.</title>
        <authorList>
            <person name="Schelkunov M."/>
            <person name="Shtratnikova V."/>
            <person name="Makarenko M."/>
            <person name="Klepikova A."/>
            <person name="Omelchenko D."/>
            <person name="Novikova G."/>
            <person name="Obukhova E."/>
            <person name="Bogdanov V."/>
            <person name="Penin A."/>
            <person name="Logacheva M."/>
        </authorList>
    </citation>
    <scope>NUCLEOTIDE SEQUENCE</scope>
    <source>
        <strain evidence="2">Hsosn_3</strain>
        <tissue evidence="2">Leaf</tissue>
    </source>
</reference>
<keyword evidence="3" id="KW-1185">Reference proteome</keyword>
<dbReference type="InterPro" id="IPR013187">
    <property type="entry name" value="F-box-assoc_dom_typ3"/>
</dbReference>
<proteinExistence type="predicted"/>
<reference evidence="2" key="2">
    <citation type="submission" date="2023-05" db="EMBL/GenBank/DDBJ databases">
        <authorList>
            <person name="Schelkunov M.I."/>
        </authorList>
    </citation>
    <scope>NUCLEOTIDE SEQUENCE</scope>
    <source>
        <strain evidence="2">Hsosn_3</strain>
        <tissue evidence="2">Leaf</tissue>
    </source>
</reference>
<name>A0AAD8I3H6_9APIA</name>
<organism evidence="2 3">
    <name type="scientific">Heracleum sosnowskyi</name>
    <dbReference type="NCBI Taxonomy" id="360622"/>
    <lineage>
        <taxon>Eukaryota</taxon>
        <taxon>Viridiplantae</taxon>
        <taxon>Streptophyta</taxon>
        <taxon>Embryophyta</taxon>
        <taxon>Tracheophyta</taxon>
        <taxon>Spermatophyta</taxon>
        <taxon>Magnoliopsida</taxon>
        <taxon>eudicotyledons</taxon>
        <taxon>Gunneridae</taxon>
        <taxon>Pentapetalae</taxon>
        <taxon>asterids</taxon>
        <taxon>campanulids</taxon>
        <taxon>Apiales</taxon>
        <taxon>Apiaceae</taxon>
        <taxon>Apioideae</taxon>
        <taxon>apioid superclade</taxon>
        <taxon>Tordylieae</taxon>
        <taxon>Tordyliinae</taxon>
        <taxon>Heracleum</taxon>
    </lineage>
</organism>
<feature type="domain" description="F-box associated beta-propeller type 3" evidence="1">
    <location>
        <begin position="6"/>
        <end position="118"/>
    </location>
</feature>
<accession>A0AAD8I3H6</accession>
<dbReference type="EMBL" id="JAUIZM010000006">
    <property type="protein sequence ID" value="KAK1377951.1"/>
    <property type="molecule type" value="Genomic_DNA"/>
</dbReference>
<evidence type="ECO:0000313" key="2">
    <source>
        <dbReference type="EMBL" id="KAK1377951.1"/>
    </source>
</evidence>
<evidence type="ECO:0000313" key="3">
    <source>
        <dbReference type="Proteomes" id="UP001237642"/>
    </source>
</evidence>
<protein>
    <recommendedName>
        <fullName evidence="1">F-box associated beta-propeller type 3 domain-containing protein</fullName>
    </recommendedName>
</protein>
<dbReference type="Pfam" id="PF08268">
    <property type="entry name" value="FBA_3"/>
    <property type="match status" value="1"/>
</dbReference>
<gene>
    <name evidence="2" type="ORF">POM88_024695</name>
</gene>
<dbReference type="Proteomes" id="UP001237642">
    <property type="component" value="Unassembled WGS sequence"/>
</dbReference>
<sequence>MCPNKDLSWRKLNIPEYDEAKRLQKYDCRRCVLEEGILFIPALLKVVSSNPIILCVDLVQQVCTTLNAPESLGFEDRGNINFQLWRGKPALSFVSEEKLNVWILEDYKKQKWAETMLIPLPFLEEEPNLKKMIPNIYQGDEEDLLVYPHSRRGYPIGYHIYKVNSKVLGYDSTPPPTRVVATFVSVKGMRPKE</sequence>
<dbReference type="AlphaFoldDB" id="A0AAD8I3H6"/>
<comment type="caution">
    <text evidence="2">The sequence shown here is derived from an EMBL/GenBank/DDBJ whole genome shotgun (WGS) entry which is preliminary data.</text>
</comment>
<evidence type="ECO:0000259" key="1">
    <source>
        <dbReference type="Pfam" id="PF08268"/>
    </source>
</evidence>